<proteinExistence type="predicted"/>
<evidence type="ECO:0000259" key="3">
    <source>
        <dbReference type="PROSITE" id="PS50250"/>
    </source>
</evidence>
<dbReference type="InterPro" id="IPR045135">
    <property type="entry name" value="Rpn7_N"/>
</dbReference>
<dbReference type="InParanoid" id="D8LV27"/>
<dbReference type="Gene3D" id="1.25.40.570">
    <property type="match status" value="1"/>
</dbReference>
<gene>
    <name evidence="4" type="ORF">GSBLH_T00000110001</name>
</gene>
<dbReference type="SMART" id="SM00088">
    <property type="entry name" value="PINT"/>
    <property type="match status" value="1"/>
</dbReference>
<dbReference type="Pfam" id="PF01399">
    <property type="entry name" value="PCI"/>
    <property type="match status" value="1"/>
</dbReference>
<protein>
    <recommendedName>
        <fullName evidence="3">PCI domain-containing protein</fullName>
    </recommendedName>
</protein>
<dbReference type="InterPro" id="IPR019734">
    <property type="entry name" value="TPR_rpt"/>
</dbReference>
<dbReference type="EMBL" id="FN668638">
    <property type="protein sequence ID" value="CBK19666.2"/>
    <property type="molecule type" value="Genomic_DNA"/>
</dbReference>
<dbReference type="Pfam" id="PF10602">
    <property type="entry name" value="RPN7"/>
    <property type="match status" value="1"/>
</dbReference>
<dbReference type="SUPFAM" id="SSF48452">
    <property type="entry name" value="TPR-like"/>
    <property type="match status" value="1"/>
</dbReference>
<evidence type="ECO:0000313" key="4">
    <source>
        <dbReference type="EMBL" id="CBK19666.2"/>
    </source>
</evidence>
<keyword evidence="2" id="KW-0802">TPR repeat</keyword>
<dbReference type="FunCoup" id="D8LV27">
    <property type="interactions" value="649"/>
</dbReference>
<name>D8LV27_BLAHO</name>
<dbReference type="GeneID" id="24917430"/>
<dbReference type="Proteomes" id="UP000008312">
    <property type="component" value="Unassembled WGS sequence"/>
</dbReference>
<dbReference type="GO" id="GO:0043161">
    <property type="term" value="P:proteasome-mediated ubiquitin-dependent protein catabolic process"/>
    <property type="evidence" value="ECO:0007669"/>
    <property type="project" value="TreeGrafter"/>
</dbReference>
<dbReference type="PANTHER" id="PTHR14145">
    <property type="entry name" value="26S PROTESOME SUBUNIT 6"/>
    <property type="match status" value="1"/>
</dbReference>
<feature type="domain" description="PCI" evidence="3">
    <location>
        <begin position="198"/>
        <end position="366"/>
    </location>
</feature>
<evidence type="ECO:0000313" key="5">
    <source>
        <dbReference type="Proteomes" id="UP000008312"/>
    </source>
</evidence>
<keyword evidence="1" id="KW-0647">Proteasome</keyword>
<dbReference type="FunFam" id="1.25.40.570:FF:000005">
    <property type="entry name" value="26S proteasome regulatory subunit N7"/>
    <property type="match status" value="1"/>
</dbReference>
<dbReference type="InterPro" id="IPR019585">
    <property type="entry name" value="Rpn7/CSN1"/>
</dbReference>
<reference evidence="4" key="1">
    <citation type="submission" date="2010-02" db="EMBL/GenBank/DDBJ databases">
        <title>Sequencing and annotation of the Blastocystis hominis genome.</title>
        <authorList>
            <person name="Wincker P."/>
        </authorList>
    </citation>
    <scope>NUCLEOTIDE SEQUENCE</scope>
    <source>
        <strain evidence="4">Singapore isolate B</strain>
    </source>
</reference>
<sequence>MDIEMDIDDIWDPYQKEKKRGEIMYISILSFKLSIDRENIALKNELLEKVKERKMAPYYREVCNYFDYKMDVDLYNTMKEENDRVIKEKSEALEEIEKSGSDDDIIDVLLYIANYYFEIGEKDKAVEVYKKSINYKMSQNMKMDIWMYILDVYLFHQSIAEYTSTLKTVQKMVEESGDWEHRNRLNVYLGVSYMLSKDFTKVAELYCATIPTFTSFSVFSFNDFVKYAVISSIMTQSRSNIKRDLVNSSDVEMSLLEMPTLQHLLSSFDECRYRDFFLALLDLESILKQDPYLLPSASLIIGELRLKAYQQFLDSFKCCTLQSMADSFGVSTPFINSELARFISEGRIQAKIDRMNDTVETQAILTKGTILMNRVQTVAKTLDVWIVCANKHETLRHRNSNLLATLPPPLRLLLAVASFRHSVHSSSRELAPATRPRRHR</sequence>
<dbReference type="GO" id="GO:0000502">
    <property type="term" value="C:proteasome complex"/>
    <property type="evidence" value="ECO:0007669"/>
    <property type="project" value="UniProtKB-KW"/>
</dbReference>
<evidence type="ECO:0000256" key="1">
    <source>
        <dbReference type="ARBA" id="ARBA00022942"/>
    </source>
</evidence>
<dbReference type="InterPro" id="IPR000717">
    <property type="entry name" value="PCI_dom"/>
</dbReference>
<dbReference type="OMA" id="RLHCKVD"/>
<feature type="repeat" description="TPR" evidence="2">
    <location>
        <begin position="106"/>
        <end position="139"/>
    </location>
</feature>
<accession>D8LV27</accession>
<dbReference type="PANTHER" id="PTHR14145:SF1">
    <property type="entry name" value="26S PROTEASOME NON-ATPASE REGULATORY SUBUNIT 6"/>
    <property type="match status" value="1"/>
</dbReference>
<dbReference type="AlphaFoldDB" id="D8LV27"/>
<keyword evidence="5" id="KW-1185">Reference proteome</keyword>
<dbReference type="RefSeq" id="XP_012893714.1">
    <property type="nucleotide sequence ID" value="XM_013038260.1"/>
</dbReference>
<dbReference type="InterPro" id="IPR036390">
    <property type="entry name" value="WH_DNA-bd_sf"/>
</dbReference>
<dbReference type="PROSITE" id="PS50250">
    <property type="entry name" value="PCI"/>
    <property type="match status" value="1"/>
</dbReference>
<evidence type="ECO:0000256" key="2">
    <source>
        <dbReference type="PROSITE-ProRule" id="PRU00339"/>
    </source>
</evidence>
<organism evidence="4">
    <name type="scientific">Blastocystis hominis</name>
    <dbReference type="NCBI Taxonomy" id="12968"/>
    <lineage>
        <taxon>Eukaryota</taxon>
        <taxon>Sar</taxon>
        <taxon>Stramenopiles</taxon>
        <taxon>Bigyra</taxon>
        <taxon>Opalozoa</taxon>
        <taxon>Opalinata</taxon>
        <taxon>Blastocystidae</taxon>
        <taxon>Blastocystis</taxon>
    </lineage>
</organism>
<dbReference type="PROSITE" id="PS50005">
    <property type="entry name" value="TPR"/>
    <property type="match status" value="1"/>
</dbReference>
<dbReference type="InterPro" id="IPR011990">
    <property type="entry name" value="TPR-like_helical_dom_sf"/>
</dbReference>
<dbReference type="SUPFAM" id="SSF46785">
    <property type="entry name" value="Winged helix' DNA-binding domain"/>
    <property type="match status" value="1"/>
</dbReference>
<dbReference type="OrthoDB" id="1452at2759"/>